<accession>X1A1T1</accession>
<name>X1A1T1_9ZZZZ</name>
<reference evidence="1" key="1">
    <citation type="journal article" date="2014" name="Front. Microbiol.">
        <title>High frequency of phylogenetically diverse reductive dehalogenase-homologous genes in deep subseafloor sedimentary metagenomes.</title>
        <authorList>
            <person name="Kawai M."/>
            <person name="Futagami T."/>
            <person name="Toyoda A."/>
            <person name="Takaki Y."/>
            <person name="Nishi S."/>
            <person name="Hori S."/>
            <person name="Arai W."/>
            <person name="Tsubouchi T."/>
            <person name="Morono Y."/>
            <person name="Uchiyama I."/>
            <person name="Ito T."/>
            <person name="Fujiyama A."/>
            <person name="Inagaki F."/>
            <person name="Takami H."/>
        </authorList>
    </citation>
    <scope>NUCLEOTIDE SEQUENCE</scope>
    <source>
        <strain evidence="1">Expedition CK06-06</strain>
    </source>
</reference>
<sequence>MHIGIIGYGKMGREIEKSAQKMGHSIEFIIDEYNTEELNDDNLQKIDVAFE</sequence>
<dbReference type="SUPFAM" id="SSF51735">
    <property type="entry name" value="NAD(P)-binding Rossmann-fold domains"/>
    <property type="match status" value="1"/>
</dbReference>
<dbReference type="Gene3D" id="3.40.50.720">
    <property type="entry name" value="NAD(P)-binding Rossmann-like Domain"/>
    <property type="match status" value="1"/>
</dbReference>
<dbReference type="EMBL" id="BART01004129">
    <property type="protein sequence ID" value="GAG66738.1"/>
    <property type="molecule type" value="Genomic_DNA"/>
</dbReference>
<evidence type="ECO:0008006" key="2">
    <source>
        <dbReference type="Google" id="ProtNLM"/>
    </source>
</evidence>
<dbReference type="InterPro" id="IPR036291">
    <property type="entry name" value="NAD(P)-bd_dom_sf"/>
</dbReference>
<protein>
    <recommendedName>
        <fullName evidence="2">Dihydrodipicolinate reductase N-terminal domain-containing protein</fullName>
    </recommendedName>
</protein>
<feature type="non-terminal residue" evidence="1">
    <location>
        <position position="51"/>
    </location>
</feature>
<gene>
    <name evidence="1" type="ORF">S01H4_10657</name>
</gene>
<proteinExistence type="predicted"/>
<evidence type="ECO:0000313" key="1">
    <source>
        <dbReference type="EMBL" id="GAG66738.1"/>
    </source>
</evidence>
<dbReference type="AlphaFoldDB" id="X1A1T1"/>
<organism evidence="1">
    <name type="scientific">marine sediment metagenome</name>
    <dbReference type="NCBI Taxonomy" id="412755"/>
    <lineage>
        <taxon>unclassified sequences</taxon>
        <taxon>metagenomes</taxon>
        <taxon>ecological metagenomes</taxon>
    </lineage>
</organism>
<comment type="caution">
    <text evidence="1">The sequence shown here is derived from an EMBL/GenBank/DDBJ whole genome shotgun (WGS) entry which is preliminary data.</text>
</comment>